<dbReference type="InterPro" id="IPR037185">
    <property type="entry name" value="EmrE-like"/>
</dbReference>
<feature type="domain" description="EamA" evidence="7">
    <location>
        <begin position="41"/>
        <end position="173"/>
    </location>
</feature>
<feature type="transmembrane region" description="Helical" evidence="6">
    <location>
        <begin position="306"/>
        <end position="323"/>
    </location>
</feature>
<keyword evidence="2" id="KW-1003">Cell membrane</keyword>
<dbReference type="SUPFAM" id="SSF103481">
    <property type="entry name" value="Multidrug resistance efflux transporter EmrE"/>
    <property type="match status" value="2"/>
</dbReference>
<feature type="domain" description="EamA" evidence="7">
    <location>
        <begin position="188"/>
        <end position="323"/>
    </location>
</feature>
<evidence type="ECO:0000313" key="9">
    <source>
        <dbReference type="Proteomes" id="UP000230821"/>
    </source>
</evidence>
<evidence type="ECO:0000313" key="8">
    <source>
        <dbReference type="EMBL" id="PIE32472.1"/>
    </source>
</evidence>
<dbReference type="AlphaFoldDB" id="A0A2G6KBX3"/>
<dbReference type="InterPro" id="IPR050638">
    <property type="entry name" value="AA-Vitamin_Transporters"/>
</dbReference>
<dbReference type="Pfam" id="PF00892">
    <property type="entry name" value="EamA"/>
    <property type="match status" value="2"/>
</dbReference>
<proteinExistence type="predicted"/>
<feature type="transmembrane region" description="Helical" evidence="6">
    <location>
        <begin position="215"/>
        <end position="236"/>
    </location>
</feature>
<evidence type="ECO:0000256" key="2">
    <source>
        <dbReference type="ARBA" id="ARBA00022475"/>
    </source>
</evidence>
<protein>
    <submittedName>
        <fullName evidence="8">EamA family transporter</fullName>
    </submittedName>
</protein>
<evidence type="ECO:0000256" key="6">
    <source>
        <dbReference type="SAM" id="Phobius"/>
    </source>
</evidence>
<feature type="transmembrane region" description="Helical" evidence="6">
    <location>
        <begin position="103"/>
        <end position="123"/>
    </location>
</feature>
<feature type="transmembrane region" description="Helical" evidence="6">
    <location>
        <begin position="157"/>
        <end position="174"/>
    </location>
</feature>
<dbReference type="PANTHER" id="PTHR32322">
    <property type="entry name" value="INNER MEMBRANE TRANSPORTER"/>
    <property type="match status" value="1"/>
</dbReference>
<sequence>MCFVSFVLSHHLFLERTRTLNTSHTESSLSHFGKRLYSLPYLLTPLAPLFWSGNFIVGRALRGTLPPIGLAFWRWCIASLVIIGFALPHLKHDWKVVVSHWKIILFLSALGIAAFNTMVYTGLQSTTAINGVLLQAVLPIAIMTISYLFFRETITPIQALGVFISLIGAIVIIVQGKLSVLATLSFNTGDMLIVIALICYAAYSAFLRKRPAMHPLSFLAATFATGTLIIFPLYLWEHFTRQIMPANYLTVMAIGYVALFPSILAYLCFNRGVELLGANRAGLFVHLMPVFGSILAIVFLGEHFKAFHAVGIVLILAGIVLATRRPATD</sequence>
<feature type="transmembrane region" description="Helical" evidence="6">
    <location>
        <begin position="248"/>
        <end position="269"/>
    </location>
</feature>
<evidence type="ECO:0000259" key="7">
    <source>
        <dbReference type="Pfam" id="PF00892"/>
    </source>
</evidence>
<comment type="subcellular location">
    <subcellularLocation>
        <location evidence="1">Cell membrane</location>
        <topology evidence="1">Multi-pass membrane protein</topology>
    </subcellularLocation>
</comment>
<evidence type="ECO:0000256" key="3">
    <source>
        <dbReference type="ARBA" id="ARBA00022692"/>
    </source>
</evidence>
<keyword evidence="3 6" id="KW-0812">Transmembrane</keyword>
<evidence type="ECO:0000256" key="1">
    <source>
        <dbReference type="ARBA" id="ARBA00004651"/>
    </source>
</evidence>
<evidence type="ECO:0000256" key="5">
    <source>
        <dbReference type="ARBA" id="ARBA00023136"/>
    </source>
</evidence>
<organism evidence="8 9">
    <name type="scientific">candidate division KSB3 bacterium</name>
    <dbReference type="NCBI Taxonomy" id="2044937"/>
    <lineage>
        <taxon>Bacteria</taxon>
        <taxon>candidate division KSB3</taxon>
    </lineage>
</organism>
<dbReference type="EMBL" id="PDSK01000113">
    <property type="protein sequence ID" value="PIE32472.1"/>
    <property type="molecule type" value="Genomic_DNA"/>
</dbReference>
<name>A0A2G6KBX3_9BACT</name>
<feature type="transmembrane region" description="Helical" evidence="6">
    <location>
        <begin position="180"/>
        <end position="203"/>
    </location>
</feature>
<feature type="transmembrane region" description="Helical" evidence="6">
    <location>
        <begin position="39"/>
        <end position="60"/>
    </location>
</feature>
<feature type="transmembrane region" description="Helical" evidence="6">
    <location>
        <begin position="129"/>
        <end position="150"/>
    </location>
</feature>
<comment type="caution">
    <text evidence="8">The sequence shown here is derived from an EMBL/GenBank/DDBJ whole genome shotgun (WGS) entry which is preliminary data.</text>
</comment>
<dbReference type="Proteomes" id="UP000230821">
    <property type="component" value="Unassembled WGS sequence"/>
</dbReference>
<feature type="transmembrane region" description="Helical" evidence="6">
    <location>
        <begin position="281"/>
        <end position="300"/>
    </location>
</feature>
<gene>
    <name evidence="8" type="ORF">CSA56_15380</name>
</gene>
<dbReference type="GO" id="GO:0005886">
    <property type="term" value="C:plasma membrane"/>
    <property type="evidence" value="ECO:0007669"/>
    <property type="project" value="UniProtKB-SubCell"/>
</dbReference>
<reference evidence="8 9" key="1">
    <citation type="submission" date="2017-10" db="EMBL/GenBank/DDBJ databases">
        <title>Novel microbial diversity and functional potential in the marine mammal oral microbiome.</title>
        <authorList>
            <person name="Dudek N.K."/>
            <person name="Sun C.L."/>
            <person name="Burstein D."/>
            <person name="Kantor R.S."/>
            <person name="Aliaga Goltsman D.S."/>
            <person name="Bik E.M."/>
            <person name="Thomas B.C."/>
            <person name="Banfield J.F."/>
            <person name="Relman D.A."/>
        </authorList>
    </citation>
    <scope>NUCLEOTIDE SEQUENCE [LARGE SCALE GENOMIC DNA]</scope>
    <source>
        <strain evidence="8">DOLJORAL78_47_16</strain>
    </source>
</reference>
<keyword evidence="5 6" id="KW-0472">Membrane</keyword>
<accession>A0A2G6KBX3</accession>
<evidence type="ECO:0000256" key="4">
    <source>
        <dbReference type="ARBA" id="ARBA00022989"/>
    </source>
</evidence>
<keyword evidence="4 6" id="KW-1133">Transmembrane helix</keyword>
<feature type="transmembrane region" description="Helical" evidence="6">
    <location>
        <begin position="72"/>
        <end position="91"/>
    </location>
</feature>
<dbReference type="PANTHER" id="PTHR32322:SF18">
    <property type="entry name" value="S-ADENOSYLMETHIONINE_S-ADENOSYLHOMOCYSTEINE TRANSPORTER"/>
    <property type="match status" value="1"/>
</dbReference>
<dbReference type="InterPro" id="IPR000620">
    <property type="entry name" value="EamA_dom"/>
</dbReference>